<dbReference type="KEGG" id="bbgw:UT28_C0001G0312"/>
<feature type="compositionally biased region" description="Pro residues" evidence="2">
    <location>
        <begin position="116"/>
        <end position="151"/>
    </location>
</feature>
<evidence type="ECO:0000313" key="4">
    <source>
        <dbReference type="Proteomes" id="UP000035648"/>
    </source>
</evidence>
<feature type="compositionally biased region" description="Polar residues" evidence="2">
    <location>
        <begin position="217"/>
        <end position="231"/>
    </location>
</feature>
<evidence type="ECO:0000313" key="3">
    <source>
        <dbReference type="EMBL" id="AKM82121.1"/>
    </source>
</evidence>
<comment type="similarity">
    <text evidence="1">Belongs to the phD/YefM antitoxin family.</text>
</comment>
<dbReference type="EMBL" id="CP011213">
    <property type="protein sequence ID" value="AKM82121.1"/>
    <property type="molecule type" value="Genomic_DNA"/>
</dbReference>
<dbReference type="NCBIfam" id="TIGR01552">
    <property type="entry name" value="phd_fam"/>
    <property type="match status" value="1"/>
</dbReference>
<organism evidence="3 4">
    <name type="scientific">Berkelbacteria bacterium GW2011_GWE1_39_12</name>
    <dbReference type="NCBI Taxonomy" id="1618337"/>
    <lineage>
        <taxon>Bacteria</taxon>
        <taxon>Candidatus Berkelbacteria</taxon>
    </lineage>
</organism>
<dbReference type="AlphaFoldDB" id="A0A0G4B2D6"/>
<feature type="compositionally biased region" description="Polar residues" evidence="2">
    <location>
        <begin position="171"/>
        <end position="183"/>
    </location>
</feature>
<proteinExistence type="inferred from homology"/>
<dbReference type="InterPro" id="IPR036165">
    <property type="entry name" value="YefM-like_sf"/>
</dbReference>
<dbReference type="Gene3D" id="3.40.1620.10">
    <property type="entry name" value="YefM-like domain"/>
    <property type="match status" value="1"/>
</dbReference>
<dbReference type="Pfam" id="PF02604">
    <property type="entry name" value="PhdYeFM_antitox"/>
    <property type="match status" value="1"/>
</dbReference>
<reference evidence="3 4" key="1">
    <citation type="journal article" date="2015" name="Nature">
        <title>rRNA introns, odd ribosomes, and small enigmatic genomes across a large radiation of phyla.</title>
        <authorList>
            <person name="Brown C.T."/>
            <person name="Hug L.A."/>
            <person name="Thomas B.C."/>
            <person name="Sharon I."/>
            <person name="Castelle C.J."/>
            <person name="Singh A."/>
            <person name="Wilkins M.J."/>
            <person name="Williams K.H."/>
            <person name="Banfield J.F."/>
        </authorList>
    </citation>
    <scope>NUCLEOTIDE SEQUENCE [LARGE SCALE GENOMIC DNA]</scope>
</reference>
<evidence type="ECO:0000256" key="1">
    <source>
        <dbReference type="ARBA" id="ARBA00009981"/>
    </source>
</evidence>
<feature type="compositionally biased region" description="Polar residues" evidence="2">
    <location>
        <begin position="106"/>
        <end position="115"/>
    </location>
</feature>
<dbReference type="SUPFAM" id="SSF143120">
    <property type="entry name" value="YefM-like"/>
    <property type="match status" value="1"/>
</dbReference>
<sequence length="297" mass="32135">MAYNPLRVTLSNIIPLTEARDHFSQIVNEVQKDKLYVLTKGGKPAVAIVDVKYLEQITGGNVNTSHVEQEIQKNPAKVGRPEMLKHEPTRTTSTPSVSSFTPTPQNTPLSSSVTHPTPPAPPKPFTPPPVRPKPFTPPPMPPKPAPMPLTPPIEHHEAPKPEFHPNPPQTPVSSPTAPLSSFPSTPPVPSQVISPKPVEKPAENNTTLKMPPVVNNAIPTSPIDKSSTTMATKPEIMATKPTTMIDVHTIDDEEEEDKDTSRSDNSRVEPDDKPNPAQYSGGSAVSGHPEPDDMLID</sequence>
<feature type="region of interest" description="Disordered" evidence="2">
    <location>
        <begin position="65"/>
        <end position="297"/>
    </location>
</feature>
<gene>
    <name evidence="3" type="ORF">UT28_C0001G0312</name>
</gene>
<feature type="compositionally biased region" description="Basic and acidic residues" evidence="2">
    <location>
        <begin position="259"/>
        <end position="274"/>
    </location>
</feature>
<feature type="compositionally biased region" description="Basic and acidic residues" evidence="2">
    <location>
        <begin position="79"/>
        <end position="89"/>
    </location>
</feature>
<feature type="compositionally biased region" description="Basic and acidic residues" evidence="2">
    <location>
        <begin position="153"/>
        <end position="163"/>
    </location>
</feature>
<evidence type="ECO:0000256" key="2">
    <source>
        <dbReference type="SAM" id="MobiDB-lite"/>
    </source>
</evidence>
<dbReference type="InterPro" id="IPR006442">
    <property type="entry name" value="Antitoxin_Phd/YefM"/>
</dbReference>
<protein>
    <submittedName>
        <fullName evidence="3">Putative pectinesterase/pectinesterase inhibitor 44-like protein</fullName>
    </submittedName>
</protein>
<feature type="compositionally biased region" description="Low complexity" evidence="2">
    <location>
        <begin position="90"/>
        <end position="104"/>
    </location>
</feature>
<dbReference type="STRING" id="1618337.UT28_C0001G0312"/>
<accession>A0A0G4B2D6</accession>
<dbReference type="Proteomes" id="UP000035648">
    <property type="component" value="Chromosome"/>
</dbReference>
<name>A0A0G4B2D6_9BACT</name>